<evidence type="ECO:0000256" key="1">
    <source>
        <dbReference type="SAM" id="Phobius"/>
    </source>
</evidence>
<dbReference type="Proteomes" id="UP000199302">
    <property type="component" value="Unassembled WGS sequence"/>
</dbReference>
<gene>
    <name evidence="2" type="ORF">SAMN04515673_103112</name>
</gene>
<dbReference type="STRING" id="871652.SAMN04515673_103112"/>
<keyword evidence="3" id="KW-1185">Reference proteome</keyword>
<dbReference type="RefSeq" id="WP_092077861.1">
    <property type="nucleotide sequence ID" value="NZ_FOYI01000003.1"/>
</dbReference>
<feature type="transmembrane region" description="Helical" evidence="1">
    <location>
        <begin position="133"/>
        <end position="164"/>
    </location>
</feature>
<dbReference type="AlphaFoldDB" id="A0A1I6DF56"/>
<accession>A0A1I6DF56</accession>
<evidence type="ECO:0000313" key="3">
    <source>
        <dbReference type="Proteomes" id="UP000199302"/>
    </source>
</evidence>
<dbReference type="OrthoDB" id="7257484at2"/>
<keyword evidence="1" id="KW-0472">Membrane</keyword>
<sequence length="426" mass="46846">MIAAPDSSKPTELDRSKVLSRKVFYIPGYDPHPARRYRELYRTESARQAEISGYSISQSGGARPGRNTWHVEFTDGSNSNISTDIEVLEWADLVQSSMTGGIAATYRTLLRTVWIYVSSGAISRLAGLRKGPVIAALYPVIFLLFQFIIALSFGTVACFIALSIARTASNGPGSALTGWGLGLNLGAVVAVAVLIWFRKLDGRFLAYYLMQDFAYSAALRGRSPDALQRRLQGFGRRIHDALNSTYDEVLVVGHSSGVHLAIEALAPIVRDGGLRGSEATLSFLSLGHVVPMVSFLPEAHDLRRDLRDLSLEDELTWVDVSAPGDGCSFALCDPVAVSGVATPGKKWPLVISARFSQTLSESRWKSLRWRFFRLHFQYLCAFDRPGIYDYFQITAGPLTLAQRFEGHAPSPSRIEAARSGYRSVSQ</sequence>
<name>A0A1I6DF56_9RHOB</name>
<keyword evidence="1" id="KW-0812">Transmembrane</keyword>
<keyword evidence="1" id="KW-1133">Transmembrane helix</keyword>
<evidence type="ECO:0000313" key="2">
    <source>
        <dbReference type="EMBL" id="SFR04073.1"/>
    </source>
</evidence>
<reference evidence="2 3" key="1">
    <citation type="submission" date="2016-10" db="EMBL/GenBank/DDBJ databases">
        <authorList>
            <person name="de Groot N.N."/>
        </authorList>
    </citation>
    <scope>NUCLEOTIDE SEQUENCE [LARGE SCALE GENOMIC DNA]</scope>
    <source>
        <strain evidence="3">KMM 9023,NRIC 0796,JCM 17311,KCTC 23692</strain>
    </source>
</reference>
<protein>
    <recommendedName>
        <fullName evidence="4">Alpha/beta hydrolase family protein</fullName>
    </recommendedName>
</protein>
<feature type="transmembrane region" description="Helical" evidence="1">
    <location>
        <begin position="176"/>
        <end position="197"/>
    </location>
</feature>
<proteinExistence type="predicted"/>
<dbReference type="EMBL" id="FOYI01000003">
    <property type="protein sequence ID" value="SFR04073.1"/>
    <property type="molecule type" value="Genomic_DNA"/>
</dbReference>
<organism evidence="2 3">
    <name type="scientific">Poseidonocella sedimentorum</name>
    <dbReference type="NCBI Taxonomy" id="871652"/>
    <lineage>
        <taxon>Bacteria</taxon>
        <taxon>Pseudomonadati</taxon>
        <taxon>Pseudomonadota</taxon>
        <taxon>Alphaproteobacteria</taxon>
        <taxon>Rhodobacterales</taxon>
        <taxon>Roseobacteraceae</taxon>
        <taxon>Poseidonocella</taxon>
    </lineage>
</organism>
<evidence type="ECO:0008006" key="4">
    <source>
        <dbReference type="Google" id="ProtNLM"/>
    </source>
</evidence>